<reference evidence="1 2" key="1">
    <citation type="submission" date="2017-06" db="EMBL/GenBank/DDBJ databases">
        <authorList>
            <consortium name="Pathogen Informatics"/>
        </authorList>
    </citation>
    <scope>NUCLEOTIDE SEQUENCE [LARGE SCALE GENOMIC DNA]</scope>
    <source>
        <strain evidence="1 2">NCTC10570</strain>
    </source>
</reference>
<dbReference type="eggNOG" id="ENOG5033MVK">
    <property type="taxonomic scope" value="Bacteria"/>
</dbReference>
<dbReference type="Pfam" id="PF22398">
    <property type="entry name" value="DUF6978"/>
    <property type="match status" value="1"/>
</dbReference>
<dbReference type="InterPro" id="IPR053916">
    <property type="entry name" value="DUF6978"/>
</dbReference>
<organism evidence="1 2">
    <name type="scientific">Megamonas hypermegale</name>
    <dbReference type="NCBI Taxonomy" id="158847"/>
    <lineage>
        <taxon>Bacteria</taxon>
        <taxon>Bacillati</taxon>
        <taxon>Bacillota</taxon>
        <taxon>Negativicutes</taxon>
        <taxon>Selenomonadales</taxon>
        <taxon>Selenomonadaceae</taxon>
        <taxon>Megamonas</taxon>
    </lineage>
</organism>
<dbReference type="EMBL" id="LT906446">
    <property type="protein sequence ID" value="SNV01582.1"/>
    <property type="molecule type" value="Genomic_DNA"/>
</dbReference>
<dbReference type="Proteomes" id="UP000215383">
    <property type="component" value="Chromosome 1"/>
</dbReference>
<dbReference type="RefSeq" id="WP_051177559.1">
    <property type="nucleotide sequence ID" value="NZ_LT906446.1"/>
</dbReference>
<dbReference type="GeneID" id="78507459"/>
<protein>
    <submittedName>
        <fullName evidence="1">Uncharacterized protein</fullName>
    </submittedName>
</protein>
<dbReference type="AlphaFoldDB" id="A0A239TVM9"/>
<gene>
    <name evidence="1" type="ORF">SAMEA4364220_01461</name>
</gene>
<evidence type="ECO:0000313" key="1">
    <source>
        <dbReference type="EMBL" id="SNV01582.1"/>
    </source>
</evidence>
<sequence>MASIKITQEEAEKLLKMLKHTLVNEIQFPSPGKSIEFNVAGKTKENIFVINIFRGKINRLKYNIGARVMKNGIVLLELHINPSNRPPNPDGELITGNHWHIYSEKYELKWAFPADDINSEDFEKNTILFLTKFNVIEKPNIIYQAELI</sequence>
<name>A0A239TVM9_9FIRM</name>
<proteinExistence type="predicted"/>
<accession>A0A239TVM9</accession>
<evidence type="ECO:0000313" key="2">
    <source>
        <dbReference type="Proteomes" id="UP000215383"/>
    </source>
</evidence>
<keyword evidence="2" id="KW-1185">Reference proteome</keyword>